<proteinExistence type="predicted"/>
<sequence>MAQTVGEVLAPVLLRELQKEQAADVAADLQVINEWRGVHPHADPGIIDYAVRRLGLEAAFTFEALALIADEYRSMERRTQETHARNRRIWAAQRYEESAHG</sequence>
<evidence type="ECO:0000313" key="2">
    <source>
        <dbReference type="Proteomes" id="UP000572984"/>
    </source>
</evidence>
<dbReference type="EMBL" id="JACDXJ010000004">
    <property type="protein sequence ID" value="MBA1159368.1"/>
    <property type="molecule type" value="Genomic_DNA"/>
</dbReference>
<dbReference type="AlphaFoldDB" id="A0A838BVI8"/>
<evidence type="ECO:0000313" key="1">
    <source>
        <dbReference type="EMBL" id="MBA1159368.1"/>
    </source>
</evidence>
<protein>
    <submittedName>
        <fullName evidence="1">Uncharacterized protein</fullName>
    </submittedName>
</protein>
<dbReference type="RefSeq" id="WP_181054956.1">
    <property type="nucleotide sequence ID" value="NZ_JACDXJ010000004.1"/>
</dbReference>
<organism evidence="1 2">
    <name type="scientific">Microvirga mediterraneensis</name>
    <dbReference type="NCBI Taxonomy" id="2754695"/>
    <lineage>
        <taxon>Bacteria</taxon>
        <taxon>Pseudomonadati</taxon>
        <taxon>Pseudomonadota</taxon>
        <taxon>Alphaproteobacteria</taxon>
        <taxon>Hyphomicrobiales</taxon>
        <taxon>Methylobacteriaceae</taxon>
        <taxon>Microvirga</taxon>
    </lineage>
</organism>
<accession>A0A838BVI8</accession>
<keyword evidence="2" id="KW-1185">Reference proteome</keyword>
<comment type="caution">
    <text evidence="1">The sequence shown here is derived from an EMBL/GenBank/DDBJ whole genome shotgun (WGS) entry which is preliminary data.</text>
</comment>
<reference evidence="1 2" key="1">
    <citation type="submission" date="2020-07" db="EMBL/GenBank/DDBJ databases">
        <title>Draft genome and description of Microvirga mediterraneensis Marseille-Q2068 sp. nov.</title>
        <authorList>
            <person name="Boxberger M."/>
        </authorList>
    </citation>
    <scope>NUCLEOTIDE SEQUENCE [LARGE SCALE GENOMIC DNA]</scope>
    <source>
        <strain evidence="1 2">Marseille-Q2068</strain>
    </source>
</reference>
<name>A0A838BVI8_9HYPH</name>
<gene>
    <name evidence="1" type="ORF">H0S73_25150</name>
</gene>
<dbReference type="Proteomes" id="UP000572984">
    <property type="component" value="Unassembled WGS sequence"/>
</dbReference>